<gene>
    <name evidence="1" type="ORF">Tco_1069333</name>
</gene>
<reference evidence="1" key="2">
    <citation type="submission" date="2022-01" db="EMBL/GenBank/DDBJ databases">
        <authorList>
            <person name="Yamashiro T."/>
            <person name="Shiraishi A."/>
            <person name="Satake H."/>
            <person name="Nakayama K."/>
        </authorList>
    </citation>
    <scope>NUCLEOTIDE SEQUENCE</scope>
</reference>
<evidence type="ECO:0000313" key="1">
    <source>
        <dbReference type="EMBL" id="GJT87616.1"/>
    </source>
</evidence>
<dbReference type="EMBL" id="BQNB010019653">
    <property type="protein sequence ID" value="GJT87616.1"/>
    <property type="molecule type" value="Genomic_DNA"/>
</dbReference>
<keyword evidence="2" id="KW-1185">Reference proteome</keyword>
<name>A0ABQ5HIB8_9ASTR</name>
<comment type="caution">
    <text evidence="1">The sequence shown here is derived from an EMBL/GenBank/DDBJ whole genome shotgun (WGS) entry which is preliminary data.</text>
</comment>
<reference evidence="1" key="1">
    <citation type="journal article" date="2022" name="Int. J. Mol. Sci.">
        <title>Draft Genome of Tanacetum Coccineum: Genomic Comparison of Closely Related Tanacetum-Family Plants.</title>
        <authorList>
            <person name="Yamashiro T."/>
            <person name="Shiraishi A."/>
            <person name="Nakayama K."/>
            <person name="Satake H."/>
        </authorList>
    </citation>
    <scope>NUCLEOTIDE SEQUENCE</scope>
</reference>
<sequence>MSTSSLQVEKTVYTSLKLFSDIKLNVETDERSLNNNLFLGEYECSSLALDKDERIDEKKRLDHLKQDQTMLVIKRFSERKKDFQRLAGGGPDGFDSNEEEVVPKVDDVSLVDGVFDGAFGGEGEEYVAMKECVLVTSSSLEMLTNSCLDGIIVSLIFLEGLEEEA</sequence>
<organism evidence="1 2">
    <name type="scientific">Tanacetum coccineum</name>
    <dbReference type="NCBI Taxonomy" id="301880"/>
    <lineage>
        <taxon>Eukaryota</taxon>
        <taxon>Viridiplantae</taxon>
        <taxon>Streptophyta</taxon>
        <taxon>Embryophyta</taxon>
        <taxon>Tracheophyta</taxon>
        <taxon>Spermatophyta</taxon>
        <taxon>Magnoliopsida</taxon>
        <taxon>eudicotyledons</taxon>
        <taxon>Gunneridae</taxon>
        <taxon>Pentapetalae</taxon>
        <taxon>asterids</taxon>
        <taxon>campanulids</taxon>
        <taxon>Asterales</taxon>
        <taxon>Asteraceae</taxon>
        <taxon>Asteroideae</taxon>
        <taxon>Anthemideae</taxon>
        <taxon>Anthemidinae</taxon>
        <taxon>Tanacetum</taxon>
    </lineage>
</organism>
<accession>A0ABQ5HIB8</accession>
<proteinExistence type="predicted"/>
<dbReference type="Proteomes" id="UP001151760">
    <property type="component" value="Unassembled WGS sequence"/>
</dbReference>
<evidence type="ECO:0000313" key="2">
    <source>
        <dbReference type="Proteomes" id="UP001151760"/>
    </source>
</evidence>
<protein>
    <submittedName>
        <fullName evidence="1">Uncharacterized protein</fullName>
    </submittedName>
</protein>